<reference evidence="6" key="1">
    <citation type="journal article" date="2020" name="mSystems">
        <title>Genome- and Community-Level Interaction Insights into Carbon Utilization and Element Cycling Functions of Hydrothermarchaeota in Hydrothermal Sediment.</title>
        <authorList>
            <person name="Zhou Z."/>
            <person name="Liu Y."/>
            <person name="Xu W."/>
            <person name="Pan J."/>
            <person name="Luo Z.H."/>
            <person name="Li M."/>
        </authorList>
    </citation>
    <scope>NUCLEOTIDE SEQUENCE [LARGE SCALE GENOMIC DNA]</scope>
    <source>
        <strain evidence="6">SpSt-192</strain>
    </source>
</reference>
<proteinExistence type="predicted"/>
<comment type="subcellular location">
    <subcellularLocation>
        <location evidence="1">Membrane</location>
        <topology evidence="1">Multi-pass membrane protein</topology>
    </subcellularLocation>
</comment>
<feature type="transmembrane region" description="Helical" evidence="5">
    <location>
        <begin position="243"/>
        <end position="262"/>
    </location>
</feature>
<feature type="transmembrane region" description="Helical" evidence="5">
    <location>
        <begin position="195"/>
        <end position="223"/>
    </location>
</feature>
<gene>
    <name evidence="6" type="ORF">ENP13_03150</name>
</gene>
<evidence type="ECO:0000256" key="5">
    <source>
        <dbReference type="SAM" id="Phobius"/>
    </source>
</evidence>
<dbReference type="InterPro" id="IPR032808">
    <property type="entry name" value="DoxX"/>
</dbReference>
<keyword evidence="2 5" id="KW-0812">Transmembrane</keyword>
<evidence type="ECO:0000256" key="1">
    <source>
        <dbReference type="ARBA" id="ARBA00004141"/>
    </source>
</evidence>
<keyword evidence="3 5" id="KW-1133">Transmembrane helix</keyword>
<feature type="transmembrane region" description="Helical" evidence="5">
    <location>
        <begin position="72"/>
        <end position="91"/>
    </location>
</feature>
<name>A0A7C2WAF6_9BACT</name>
<protein>
    <submittedName>
        <fullName evidence="6">DoxX family membrane protein</fullName>
    </submittedName>
</protein>
<dbReference type="PANTHER" id="PTHR39157">
    <property type="entry name" value="INTEGRAL MEMBRANE PROTEIN-RELATED"/>
    <property type="match status" value="1"/>
</dbReference>
<keyword evidence="4 5" id="KW-0472">Membrane</keyword>
<dbReference type="AlphaFoldDB" id="A0A7C2WAF6"/>
<dbReference type="GO" id="GO:0016020">
    <property type="term" value="C:membrane"/>
    <property type="evidence" value="ECO:0007669"/>
    <property type="project" value="UniProtKB-SubCell"/>
</dbReference>
<evidence type="ECO:0000256" key="3">
    <source>
        <dbReference type="ARBA" id="ARBA00022989"/>
    </source>
</evidence>
<organism evidence="6">
    <name type="scientific">Thermorudis sp</name>
    <dbReference type="NCBI Taxonomy" id="1969470"/>
    <lineage>
        <taxon>Bacteria</taxon>
        <taxon>Pseudomonadati</taxon>
        <taxon>Thermomicrobiota</taxon>
        <taxon>Thermomicrobia</taxon>
        <taxon>Thermomicrobia incertae sedis</taxon>
        <taxon>Thermorudis</taxon>
    </lineage>
</organism>
<evidence type="ECO:0000256" key="2">
    <source>
        <dbReference type="ARBA" id="ARBA00022692"/>
    </source>
</evidence>
<dbReference type="PANTHER" id="PTHR39157:SF1">
    <property type="entry name" value="DOXX FAMILY PROTEIN"/>
    <property type="match status" value="1"/>
</dbReference>
<feature type="transmembrane region" description="Helical" evidence="5">
    <location>
        <begin position="34"/>
        <end position="52"/>
    </location>
</feature>
<dbReference type="Pfam" id="PF07681">
    <property type="entry name" value="DoxX"/>
    <property type="match status" value="1"/>
</dbReference>
<comment type="caution">
    <text evidence="6">The sequence shown here is derived from an EMBL/GenBank/DDBJ whole genome shotgun (WGS) entry which is preliminary data.</text>
</comment>
<sequence>MEPLGYIITVIVAATAAVLGQRLIARQVTLDRQFGYLLVLGFLGGWGGSRLFGPLGPIESLSKVGPSIGGFYLLTGILGALILVLAAVYPLRQAAQRQPTDVAAIGIRDPQLAHWLFNDTRSAPLWLGVRLYLGYQWLEAGWHKLEEPGWTQGGTALKGFWERAIAIPEQGRPPIVYGWYRDFIQFMLDQGWYGWFAWLVIGGEILVGLGLIVGGLVGIAAFFGAIMNLNFMLAGTASTNPVLFSLGILLILAWKVAGYWGIDRYLLPALGAPWSPGRLFRGQAPANGYA</sequence>
<accession>A0A7C2WAF6</accession>
<feature type="transmembrane region" description="Helical" evidence="5">
    <location>
        <begin position="6"/>
        <end position="25"/>
    </location>
</feature>
<dbReference type="EMBL" id="DSID01000245">
    <property type="protein sequence ID" value="HEX70223.1"/>
    <property type="molecule type" value="Genomic_DNA"/>
</dbReference>
<evidence type="ECO:0000313" key="6">
    <source>
        <dbReference type="EMBL" id="HEX70223.1"/>
    </source>
</evidence>
<evidence type="ECO:0000256" key="4">
    <source>
        <dbReference type="ARBA" id="ARBA00023136"/>
    </source>
</evidence>